<name>A0A0U1TZ55_ISOMC</name>
<feature type="region of interest" description="Disordered" evidence="1">
    <location>
        <begin position="1"/>
        <end position="48"/>
    </location>
</feature>
<evidence type="ECO:0000313" key="2">
    <source>
        <dbReference type="EMBL" id="ACD11938.1"/>
    </source>
</evidence>
<protein>
    <submittedName>
        <fullName evidence="2">Uncharacterized protein</fullName>
    </submittedName>
</protein>
<feature type="non-terminal residue" evidence="2">
    <location>
        <position position="1"/>
    </location>
</feature>
<organism evidence="2">
    <name type="scientific">Isometrus maculatus</name>
    <name type="common">Lesser brown scorpion</name>
    <name type="synonym">Scorpio maculatus</name>
    <dbReference type="NCBI Taxonomy" id="497827"/>
    <lineage>
        <taxon>Eukaryota</taxon>
        <taxon>Metazoa</taxon>
        <taxon>Ecdysozoa</taxon>
        <taxon>Arthropoda</taxon>
        <taxon>Chelicerata</taxon>
        <taxon>Arachnida</taxon>
        <taxon>Scorpiones</taxon>
        <taxon>Buthida</taxon>
        <taxon>Buthoidea</taxon>
        <taxon>Buthidae</taxon>
        <taxon>Isometrus</taxon>
    </lineage>
</organism>
<feature type="compositionally biased region" description="Acidic residues" evidence="1">
    <location>
        <begin position="38"/>
        <end position="48"/>
    </location>
</feature>
<feature type="compositionally biased region" description="Basic and acidic residues" evidence="1">
    <location>
        <begin position="19"/>
        <end position="31"/>
    </location>
</feature>
<sequence length="48" mass="5441">DDDDVIDDDNEDDSEERESDIVDPHLEDDVLRGTGYASEEETVENTID</sequence>
<evidence type="ECO:0000256" key="1">
    <source>
        <dbReference type="SAM" id="MobiDB-lite"/>
    </source>
</evidence>
<accession>A0A0U1TZ55</accession>
<reference evidence="2" key="1">
    <citation type="submission" date="2007-10" db="EMBL/GenBank/DDBJ databases">
        <title>Classification and functional annotation of ESTs from venom glands of Isometrus maculatus.</title>
        <authorList>
            <person name="Li W."/>
            <person name="Ma Y."/>
            <person name="Zhao R."/>
            <person name="Cao Z."/>
        </authorList>
    </citation>
    <scope>NUCLEOTIDE SEQUENCE</scope>
    <source>
        <tissue evidence="2">Venom gland</tissue>
    </source>
</reference>
<proteinExistence type="evidence at transcript level"/>
<feature type="compositionally biased region" description="Acidic residues" evidence="1">
    <location>
        <begin position="1"/>
        <end position="18"/>
    </location>
</feature>
<dbReference type="AlphaFoldDB" id="A0A0U1TZ55"/>
<dbReference type="EMBL" id="EU252369">
    <property type="protein sequence ID" value="ACD11938.1"/>
    <property type="molecule type" value="mRNA"/>
</dbReference>